<name>A0ABP7FT37_9ACTN</name>
<accession>A0ABP7FT37</accession>
<comment type="similarity">
    <text evidence="1">Belongs to the bacterial solute-binding protein 8 family.</text>
</comment>
<feature type="signal peptide" evidence="3">
    <location>
        <begin position="1"/>
        <end position="22"/>
    </location>
</feature>
<dbReference type="PANTHER" id="PTHR30535:SF34">
    <property type="entry name" value="MOLYBDATE-BINDING PROTEIN MOLA"/>
    <property type="match status" value="1"/>
</dbReference>
<evidence type="ECO:0000313" key="6">
    <source>
        <dbReference type="Proteomes" id="UP001500908"/>
    </source>
</evidence>
<evidence type="ECO:0000313" key="5">
    <source>
        <dbReference type="EMBL" id="GAA3745464.1"/>
    </source>
</evidence>
<protein>
    <submittedName>
        <fullName evidence="5">ABC transporter substrate-binding protein</fullName>
    </submittedName>
</protein>
<dbReference type="RefSeq" id="WP_344971446.1">
    <property type="nucleotide sequence ID" value="NZ_BAABDD010000010.1"/>
</dbReference>
<dbReference type="CDD" id="cd01143">
    <property type="entry name" value="YvrC"/>
    <property type="match status" value="1"/>
</dbReference>
<dbReference type="Pfam" id="PF01497">
    <property type="entry name" value="Peripla_BP_2"/>
    <property type="match status" value="1"/>
</dbReference>
<keyword evidence="2 3" id="KW-0732">Signal</keyword>
<dbReference type="PROSITE" id="PS51257">
    <property type="entry name" value="PROKAR_LIPOPROTEIN"/>
    <property type="match status" value="1"/>
</dbReference>
<sequence>MHLARLRIAAFALAVLPLSVLTACGEPASEAVSPQSSASATGFPVTVSDSQGEVTLAERPQRIVSLSPSHTEMLFAIGAGDQVVAVDEHSTYPAEAPDTDLSGFTPSVEAITSYDPDLVVLARSAEDAVRQLSDVGIPALLMPSATELADTYEQIELLGRATGHPESATKLANQVESDIADIVEEVEAATEGRPELSFYHELDESMHSVSSQTFVGQVYERFGLNNIADAATDGDSGYPQLSAEFVVEANPDLIFLSYPGADGDFDNVESLTQRPAFDTITAVKNGDIAQLDPDTSSRWGPRVVDFARDVADTVIASGES</sequence>
<comment type="caution">
    <text evidence="5">The sequence shown here is derived from an EMBL/GenBank/DDBJ whole genome shotgun (WGS) entry which is preliminary data.</text>
</comment>
<dbReference type="InterPro" id="IPR054828">
    <property type="entry name" value="Vit_B12_bind_prot"/>
</dbReference>
<dbReference type="NCBIfam" id="NF038402">
    <property type="entry name" value="TroA_like"/>
    <property type="match status" value="1"/>
</dbReference>
<dbReference type="InterPro" id="IPR050902">
    <property type="entry name" value="ABC_Transporter_SBP"/>
</dbReference>
<keyword evidence="6" id="KW-1185">Reference proteome</keyword>
<dbReference type="InterPro" id="IPR002491">
    <property type="entry name" value="ABC_transptr_periplasmic_BD"/>
</dbReference>
<reference evidence="6" key="1">
    <citation type="journal article" date="2019" name="Int. J. Syst. Evol. Microbiol.">
        <title>The Global Catalogue of Microorganisms (GCM) 10K type strain sequencing project: providing services to taxonomists for standard genome sequencing and annotation.</title>
        <authorList>
            <consortium name="The Broad Institute Genomics Platform"/>
            <consortium name="The Broad Institute Genome Sequencing Center for Infectious Disease"/>
            <person name="Wu L."/>
            <person name="Ma J."/>
        </authorList>
    </citation>
    <scope>NUCLEOTIDE SEQUENCE [LARGE SCALE GENOMIC DNA]</scope>
    <source>
        <strain evidence="6">JCM 17137</strain>
    </source>
</reference>
<dbReference type="PANTHER" id="PTHR30535">
    <property type="entry name" value="VITAMIN B12-BINDING PROTEIN"/>
    <property type="match status" value="1"/>
</dbReference>
<evidence type="ECO:0000259" key="4">
    <source>
        <dbReference type="PROSITE" id="PS50983"/>
    </source>
</evidence>
<dbReference type="PROSITE" id="PS50983">
    <property type="entry name" value="FE_B12_PBP"/>
    <property type="match status" value="1"/>
</dbReference>
<feature type="domain" description="Fe/B12 periplasmic-binding" evidence="4">
    <location>
        <begin position="62"/>
        <end position="318"/>
    </location>
</feature>
<dbReference type="EMBL" id="BAABDD010000010">
    <property type="protein sequence ID" value="GAA3745464.1"/>
    <property type="molecule type" value="Genomic_DNA"/>
</dbReference>
<feature type="chain" id="PRO_5047357871" evidence="3">
    <location>
        <begin position="23"/>
        <end position="320"/>
    </location>
</feature>
<evidence type="ECO:0000256" key="3">
    <source>
        <dbReference type="SAM" id="SignalP"/>
    </source>
</evidence>
<evidence type="ECO:0000256" key="1">
    <source>
        <dbReference type="ARBA" id="ARBA00008814"/>
    </source>
</evidence>
<dbReference type="Gene3D" id="3.40.50.1980">
    <property type="entry name" value="Nitrogenase molybdenum iron protein domain"/>
    <property type="match status" value="2"/>
</dbReference>
<evidence type="ECO:0000256" key="2">
    <source>
        <dbReference type="ARBA" id="ARBA00022729"/>
    </source>
</evidence>
<dbReference type="Proteomes" id="UP001500908">
    <property type="component" value="Unassembled WGS sequence"/>
</dbReference>
<proteinExistence type="inferred from homology"/>
<organism evidence="5 6">
    <name type="scientific">Salinactinospora qingdaonensis</name>
    <dbReference type="NCBI Taxonomy" id="702744"/>
    <lineage>
        <taxon>Bacteria</taxon>
        <taxon>Bacillati</taxon>
        <taxon>Actinomycetota</taxon>
        <taxon>Actinomycetes</taxon>
        <taxon>Streptosporangiales</taxon>
        <taxon>Nocardiopsidaceae</taxon>
        <taxon>Salinactinospora</taxon>
    </lineage>
</organism>
<gene>
    <name evidence="5" type="ORF">GCM10022402_26330</name>
</gene>
<dbReference type="SUPFAM" id="SSF53807">
    <property type="entry name" value="Helical backbone' metal receptor"/>
    <property type="match status" value="1"/>
</dbReference>